<dbReference type="KEGG" id="pcg:AXG94_03230"/>
<dbReference type="InterPro" id="IPR016181">
    <property type="entry name" value="Acyl_CoA_acyltransferase"/>
</dbReference>
<dbReference type="Gene3D" id="3.40.630.30">
    <property type="match status" value="1"/>
</dbReference>
<protein>
    <recommendedName>
        <fullName evidence="1">N-acetyltransferase domain-containing protein</fullName>
    </recommendedName>
</protein>
<dbReference type="CDD" id="cd04301">
    <property type="entry name" value="NAT_SF"/>
    <property type="match status" value="1"/>
</dbReference>
<organism evidence="2 3">
    <name type="scientific">Pseudomonas corrugata</name>
    <dbReference type="NCBI Taxonomy" id="47879"/>
    <lineage>
        <taxon>Bacteria</taxon>
        <taxon>Pseudomonadati</taxon>
        <taxon>Pseudomonadota</taxon>
        <taxon>Gammaproteobacteria</taxon>
        <taxon>Pseudomonadales</taxon>
        <taxon>Pseudomonadaceae</taxon>
        <taxon>Pseudomonas</taxon>
    </lineage>
</organism>
<name>A0A3M3EQD8_9PSED</name>
<dbReference type="GeneID" id="55643356"/>
<dbReference type="PROSITE" id="PS51186">
    <property type="entry name" value="GNAT"/>
    <property type="match status" value="1"/>
</dbReference>
<dbReference type="GO" id="GO:0016747">
    <property type="term" value="F:acyltransferase activity, transferring groups other than amino-acyl groups"/>
    <property type="evidence" value="ECO:0007669"/>
    <property type="project" value="InterPro"/>
</dbReference>
<dbReference type="RefSeq" id="WP_053191252.1">
    <property type="nucleotide sequence ID" value="NZ_CP014262.1"/>
</dbReference>
<reference evidence="2 3" key="1">
    <citation type="submission" date="2018-08" db="EMBL/GenBank/DDBJ databases">
        <title>Recombination of ecologically and evolutionarily significant loci maintains genetic cohesion in the Pseudomonas syringae species complex.</title>
        <authorList>
            <person name="Dillon M."/>
            <person name="Thakur S."/>
            <person name="Almeida R.N.D."/>
            <person name="Weir B.S."/>
            <person name="Guttman D.S."/>
        </authorList>
    </citation>
    <scope>NUCLEOTIDE SEQUENCE [LARGE SCALE GENOMIC DNA]</scope>
    <source>
        <strain evidence="2 3">NCPPB2445</strain>
    </source>
</reference>
<proteinExistence type="predicted"/>
<gene>
    <name evidence="2" type="ORF">ALQ77_00526</name>
</gene>
<sequence>MSALVIRTFRPADAVGTSELFRRVYGDHYVSPDVYVPHMICQQNQHRHWFSMVAVIGDRVVGHAALCRPAANREDAELALVAVDPALQGSQIATRLGWQLLDRCEGLGLVRLSIKQVTSHPYSQRLAQRLGFHGIGLMPDHVPSPFVPDQAETIVIGCQLMGGHQRPLPAVHWPAPCQWLMAPLVSQFGTTFDDIPDPMQPLQISSLPGRVDVVAGHMSKHLARQLQRLPVHWSIALRLGLRQQFPEDYRRLMAAGFIFTGLMPVEGELNWQVLFHRGALTRPLDLHAGPMQRLHDELQLHTQNWRGTRSSSAA</sequence>
<dbReference type="InterPro" id="IPR000182">
    <property type="entry name" value="GNAT_dom"/>
</dbReference>
<dbReference type="Pfam" id="PF00583">
    <property type="entry name" value="Acetyltransf_1"/>
    <property type="match status" value="1"/>
</dbReference>
<dbReference type="STRING" id="47879.AXG94_03230"/>
<dbReference type="OrthoDB" id="7350013at2"/>
<dbReference type="SUPFAM" id="SSF55729">
    <property type="entry name" value="Acyl-CoA N-acyltransferases (Nat)"/>
    <property type="match status" value="1"/>
</dbReference>
<keyword evidence="3" id="KW-1185">Reference proteome</keyword>
<dbReference type="EMBL" id="RBOJ01000055">
    <property type="protein sequence ID" value="RMM51704.1"/>
    <property type="molecule type" value="Genomic_DNA"/>
</dbReference>
<feature type="domain" description="N-acetyltransferase" evidence="1">
    <location>
        <begin position="4"/>
        <end position="154"/>
    </location>
</feature>
<evidence type="ECO:0000313" key="3">
    <source>
        <dbReference type="Proteomes" id="UP000270661"/>
    </source>
</evidence>
<comment type="caution">
    <text evidence="2">The sequence shown here is derived from an EMBL/GenBank/DDBJ whole genome shotgun (WGS) entry which is preliminary data.</text>
</comment>
<evidence type="ECO:0000313" key="2">
    <source>
        <dbReference type="EMBL" id="RMM51704.1"/>
    </source>
</evidence>
<dbReference type="Proteomes" id="UP000270661">
    <property type="component" value="Unassembled WGS sequence"/>
</dbReference>
<evidence type="ECO:0000259" key="1">
    <source>
        <dbReference type="PROSITE" id="PS51186"/>
    </source>
</evidence>
<dbReference type="AlphaFoldDB" id="A0A3M3EQD8"/>
<accession>A0A3M3EQD8</accession>